<dbReference type="Proteomes" id="UP001301958">
    <property type="component" value="Unassembled WGS sequence"/>
</dbReference>
<dbReference type="Gene3D" id="1.25.40.10">
    <property type="entry name" value="Tetratricopeptide repeat domain"/>
    <property type="match status" value="1"/>
</dbReference>
<gene>
    <name evidence="2" type="ORF">QBC38DRAFT_460423</name>
</gene>
<feature type="region of interest" description="Disordered" evidence="1">
    <location>
        <begin position="1"/>
        <end position="47"/>
    </location>
</feature>
<dbReference type="InterPro" id="IPR011990">
    <property type="entry name" value="TPR-like_helical_dom_sf"/>
</dbReference>
<accession>A0AAN6YQ59</accession>
<proteinExistence type="predicted"/>
<sequence>MTLVPDESPDSYEQQSASSSSTYQHQSDLVAYEHRSSPARNRQDPKRLAMLSPISPYGQEFKNRLLGSVADQFEQNVTDQLEAYNRGITLCSSTSVSPMNRAQALNSHLIALRGALPLLGATHQATLGILGSLALTKHMFGEQGEPLGILNIVQKEQQGLLGIDHPDTLITKNNMLMMQNMHVGKGLPMTKMPKGLPAPANHGQPARG</sequence>
<name>A0AAN6YQ59_9PEZI</name>
<reference evidence="2" key="2">
    <citation type="submission" date="2023-05" db="EMBL/GenBank/DDBJ databases">
        <authorList>
            <consortium name="Lawrence Berkeley National Laboratory"/>
            <person name="Steindorff A."/>
            <person name="Hensen N."/>
            <person name="Bonometti L."/>
            <person name="Westerberg I."/>
            <person name="Brannstrom I.O."/>
            <person name="Guillou S."/>
            <person name="Cros-Aarteil S."/>
            <person name="Calhoun S."/>
            <person name="Haridas S."/>
            <person name="Kuo A."/>
            <person name="Mondo S."/>
            <person name="Pangilinan J."/>
            <person name="Riley R."/>
            <person name="Labutti K."/>
            <person name="Andreopoulos B."/>
            <person name="Lipzen A."/>
            <person name="Chen C."/>
            <person name="Yanf M."/>
            <person name="Daum C."/>
            <person name="Ng V."/>
            <person name="Clum A."/>
            <person name="Ohm R."/>
            <person name="Martin F."/>
            <person name="Silar P."/>
            <person name="Natvig D."/>
            <person name="Lalanne C."/>
            <person name="Gautier V."/>
            <person name="Ament-Velasquez S.L."/>
            <person name="Kruys A."/>
            <person name="Hutchinson M.I."/>
            <person name="Powell A.J."/>
            <person name="Barry K."/>
            <person name="Miller A.N."/>
            <person name="Grigoriev I.V."/>
            <person name="Debuchy R."/>
            <person name="Gladieux P."/>
            <person name="Thoren M.H."/>
            <person name="Johannesson H."/>
        </authorList>
    </citation>
    <scope>NUCLEOTIDE SEQUENCE</scope>
    <source>
        <strain evidence="2">CBS 990.96</strain>
    </source>
</reference>
<comment type="caution">
    <text evidence="2">The sequence shown here is derived from an EMBL/GenBank/DDBJ whole genome shotgun (WGS) entry which is preliminary data.</text>
</comment>
<protein>
    <submittedName>
        <fullName evidence="2">Uncharacterized protein</fullName>
    </submittedName>
</protein>
<organism evidence="2 3">
    <name type="scientific">Podospora fimiseda</name>
    <dbReference type="NCBI Taxonomy" id="252190"/>
    <lineage>
        <taxon>Eukaryota</taxon>
        <taxon>Fungi</taxon>
        <taxon>Dikarya</taxon>
        <taxon>Ascomycota</taxon>
        <taxon>Pezizomycotina</taxon>
        <taxon>Sordariomycetes</taxon>
        <taxon>Sordariomycetidae</taxon>
        <taxon>Sordariales</taxon>
        <taxon>Podosporaceae</taxon>
        <taxon>Podospora</taxon>
    </lineage>
</organism>
<dbReference type="EMBL" id="MU865472">
    <property type="protein sequence ID" value="KAK4222433.1"/>
    <property type="molecule type" value="Genomic_DNA"/>
</dbReference>
<keyword evidence="3" id="KW-1185">Reference proteome</keyword>
<evidence type="ECO:0000313" key="2">
    <source>
        <dbReference type="EMBL" id="KAK4222433.1"/>
    </source>
</evidence>
<feature type="compositionally biased region" description="Basic and acidic residues" evidence="1">
    <location>
        <begin position="31"/>
        <end position="47"/>
    </location>
</feature>
<feature type="compositionally biased region" description="Low complexity" evidence="1">
    <location>
        <begin position="11"/>
        <end position="27"/>
    </location>
</feature>
<evidence type="ECO:0000313" key="3">
    <source>
        <dbReference type="Proteomes" id="UP001301958"/>
    </source>
</evidence>
<dbReference type="AlphaFoldDB" id="A0AAN6YQ59"/>
<evidence type="ECO:0000256" key="1">
    <source>
        <dbReference type="SAM" id="MobiDB-lite"/>
    </source>
</evidence>
<reference evidence="2" key="1">
    <citation type="journal article" date="2023" name="Mol. Phylogenet. Evol.">
        <title>Genome-scale phylogeny and comparative genomics of the fungal order Sordariales.</title>
        <authorList>
            <person name="Hensen N."/>
            <person name="Bonometti L."/>
            <person name="Westerberg I."/>
            <person name="Brannstrom I.O."/>
            <person name="Guillou S."/>
            <person name="Cros-Aarteil S."/>
            <person name="Calhoun S."/>
            <person name="Haridas S."/>
            <person name="Kuo A."/>
            <person name="Mondo S."/>
            <person name="Pangilinan J."/>
            <person name="Riley R."/>
            <person name="LaButti K."/>
            <person name="Andreopoulos B."/>
            <person name="Lipzen A."/>
            <person name="Chen C."/>
            <person name="Yan M."/>
            <person name="Daum C."/>
            <person name="Ng V."/>
            <person name="Clum A."/>
            <person name="Steindorff A."/>
            <person name="Ohm R.A."/>
            <person name="Martin F."/>
            <person name="Silar P."/>
            <person name="Natvig D.O."/>
            <person name="Lalanne C."/>
            <person name="Gautier V."/>
            <person name="Ament-Velasquez S.L."/>
            <person name="Kruys A."/>
            <person name="Hutchinson M.I."/>
            <person name="Powell A.J."/>
            <person name="Barry K."/>
            <person name="Miller A.N."/>
            <person name="Grigoriev I.V."/>
            <person name="Debuchy R."/>
            <person name="Gladieux P."/>
            <person name="Hiltunen Thoren M."/>
            <person name="Johannesson H."/>
        </authorList>
    </citation>
    <scope>NUCLEOTIDE SEQUENCE</scope>
    <source>
        <strain evidence="2">CBS 990.96</strain>
    </source>
</reference>